<name>A0ACB8VKG4_9TELE</name>
<organism evidence="1 2">
    <name type="scientific">Scortum barcoo</name>
    <name type="common">barcoo grunter</name>
    <dbReference type="NCBI Taxonomy" id="214431"/>
    <lineage>
        <taxon>Eukaryota</taxon>
        <taxon>Metazoa</taxon>
        <taxon>Chordata</taxon>
        <taxon>Craniata</taxon>
        <taxon>Vertebrata</taxon>
        <taxon>Euteleostomi</taxon>
        <taxon>Actinopterygii</taxon>
        <taxon>Neopterygii</taxon>
        <taxon>Teleostei</taxon>
        <taxon>Neoteleostei</taxon>
        <taxon>Acanthomorphata</taxon>
        <taxon>Eupercaria</taxon>
        <taxon>Centrarchiformes</taxon>
        <taxon>Terapontoidei</taxon>
        <taxon>Terapontidae</taxon>
        <taxon>Scortum</taxon>
    </lineage>
</organism>
<gene>
    <name evidence="1" type="ORF">L3Q82_004452</name>
</gene>
<proteinExistence type="predicted"/>
<comment type="caution">
    <text evidence="1">The sequence shown here is derived from an EMBL/GenBank/DDBJ whole genome shotgun (WGS) entry which is preliminary data.</text>
</comment>
<sequence length="1375" mass="152173">MEILPSTNSVNLSAQCFSNKGGMEQPACILEELKQFVVTDAPSTVYYIPDFISEEEESYLQEQVYKSPKTKWTQLSGRRLQNWGGLPHPKGMLAEKIPDWLQAYCEKISSLGAFSGKTANHVLVNEYKQGEGIMPHEDGPLYHPTVTTISLGSHALLDFYTPVGSLEDDAPQTEENRFLFSLLVKPRSLLILQDEMYQRLLHGIRPLAQDTLTDKVVNLSAARALPGETLTRGTRVSLTIRHDTTKTMEPQTKRWKGSVCDSDSWVAYPVLSDEQSRDVELIEAFAAPIVNKKETSRLVRELSGLYPLNGLQHIKRVRAVKEEGSPHPLEVLVCLVSDAPDMKVLSIESLLPSDGVGLDGLGEPFVVKVPAWPPLTRPQFELASRHWPTSFHEDKQVTVALKGELFSPPQKARMHMYMMTALTAAKAGRESGMEAVGAVVVDQATEKIVAVGHDCRGDHPLHHAVMVCIDLVARSQGGGCYSFDRYPECRFTSPSSDTILKVPDAETSSQPYICTGYDLYVTREPCVMCAMALVHSRIGRVFYGTASADGALGTKYKIHSQRDLNHRFEVYKGVMGKQCEDLYTLDDHIGRENCFCDTADVEPLTNQENYGLDRIEVRDNGHGIKATDTSVMAVRHFTSKICSHEDLEQLETYGFRGEALGSICAVAEVVVWQKAKVADHRSALLATLGPSVVANLLPCHHRQEQPELLRQHYAAQYPDDSARNRYPTLMLKISVPPSSVDVNLTPDKTQVLLHDKEAVLTAVDAFLVSLYGYRSSGDPPAEKPYETSPSASSPLQTDASRPDNDPIINRDDSLTTHDGNVLNYAPKQGDAALSTEKSTDASLDRQTSNSSSSSSVAEDWIVSQIPARLESNFSLCGVETAQSCTQTASRSPEKLQDSAESGTDKDQLSAEDWSRGTGLIDPVSRKPLQPVKVHQPSKNNCSDSDEIKSPSSSNKKTVNAITEKRAALTAYDLISNRAMRAPLTPAALFEKEARAEVLREKPTASLQDISITVHERWKNLREEDRKKYEEKAKKHVEHHDQRTKLASAEGPRETSSPRGHAQSQKRKAPLSNQQLLDELFSAQPQKKIRNSPPKPSQPLPCSVAALQLQLQRLSSQSSAAPRGLRLVNRLASQSAWVILCGQRLMLLNPFRVEETLLFKRLLENNILPAVSLQNPIQLTDGNLGGAEYTEALCDMEKQSPELNGEVLFSDRRLVANGFKIKLTPGLTSAERHLEVTAMADCVPFLGVEDLREILTAVLHRKARTVQECRPLKVTNYLQGEAVRLARQLPTNLPREDVEETLLRMEQQLDPREIFANNLSIWPEVSLEETKVRAMPVVKALPCGKVGLLVASTLVLLHRVLQESTGTGGLVVSKKV</sequence>
<reference evidence="1" key="1">
    <citation type="submission" date="2022-04" db="EMBL/GenBank/DDBJ databases">
        <title>Jade perch genome.</title>
        <authorList>
            <person name="Chao B."/>
        </authorList>
    </citation>
    <scope>NUCLEOTIDE SEQUENCE</scope>
    <source>
        <strain evidence="1">CB-2022</strain>
    </source>
</reference>
<dbReference type="Proteomes" id="UP000831701">
    <property type="component" value="Chromosome 20"/>
</dbReference>
<dbReference type="EMBL" id="CM041550">
    <property type="protein sequence ID" value="KAI3355905.1"/>
    <property type="molecule type" value="Genomic_DNA"/>
</dbReference>
<accession>A0ACB8VKG4</accession>
<protein>
    <submittedName>
        <fullName evidence="1">Uncharacterized protein</fullName>
    </submittedName>
</protein>
<keyword evidence="2" id="KW-1185">Reference proteome</keyword>
<evidence type="ECO:0000313" key="1">
    <source>
        <dbReference type="EMBL" id="KAI3355905.1"/>
    </source>
</evidence>
<evidence type="ECO:0000313" key="2">
    <source>
        <dbReference type="Proteomes" id="UP000831701"/>
    </source>
</evidence>